<keyword evidence="2" id="KW-0472">Membrane</keyword>
<dbReference type="Gene3D" id="1.10.260.40">
    <property type="entry name" value="lambda repressor-like DNA-binding domains"/>
    <property type="match status" value="1"/>
</dbReference>
<accession>A0A1M6L8H8</accession>
<organism evidence="4 5">
    <name type="scientific">Pseudobutyrivibrio xylanivorans DSM 14809</name>
    <dbReference type="NCBI Taxonomy" id="1123012"/>
    <lineage>
        <taxon>Bacteria</taxon>
        <taxon>Bacillati</taxon>
        <taxon>Bacillota</taxon>
        <taxon>Clostridia</taxon>
        <taxon>Lachnospirales</taxon>
        <taxon>Lachnospiraceae</taxon>
        <taxon>Pseudobutyrivibrio</taxon>
    </lineage>
</organism>
<reference evidence="4 5" key="1">
    <citation type="submission" date="2016-11" db="EMBL/GenBank/DDBJ databases">
        <authorList>
            <person name="Jaros S."/>
            <person name="Januszkiewicz K."/>
            <person name="Wedrychowicz H."/>
        </authorList>
    </citation>
    <scope>NUCLEOTIDE SEQUENCE [LARGE SCALE GENOMIC DNA]</scope>
    <source>
        <strain evidence="4 5">DSM 14809</strain>
    </source>
</reference>
<dbReference type="InterPro" id="IPR010982">
    <property type="entry name" value="Lambda_DNA-bd_dom_sf"/>
</dbReference>
<dbReference type="CDD" id="cd00093">
    <property type="entry name" value="HTH_XRE"/>
    <property type="match status" value="1"/>
</dbReference>
<dbReference type="OrthoDB" id="9813152at2"/>
<evidence type="ECO:0000256" key="2">
    <source>
        <dbReference type="SAM" id="Phobius"/>
    </source>
</evidence>
<dbReference type="EMBL" id="FQYQ01000039">
    <property type="protein sequence ID" value="SHJ67512.1"/>
    <property type="molecule type" value="Genomic_DNA"/>
</dbReference>
<dbReference type="Pfam" id="PF01381">
    <property type="entry name" value="HTH_3"/>
    <property type="match status" value="1"/>
</dbReference>
<feature type="domain" description="HTH cro/C1-type" evidence="3">
    <location>
        <begin position="10"/>
        <end position="64"/>
    </location>
</feature>
<dbReference type="PANTHER" id="PTHR46558">
    <property type="entry name" value="TRACRIPTIONAL REGULATORY PROTEIN-RELATED-RELATED"/>
    <property type="match status" value="1"/>
</dbReference>
<evidence type="ECO:0000259" key="3">
    <source>
        <dbReference type="PROSITE" id="PS50943"/>
    </source>
</evidence>
<evidence type="ECO:0000313" key="4">
    <source>
        <dbReference type="EMBL" id="SHJ67512.1"/>
    </source>
</evidence>
<dbReference type="GO" id="GO:0003677">
    <property type="term" value="F:DNA binding"/>
    <property type="evidence" value="ECO:0007669"/>
    <property type="project" value="UniProtKB-KW"/>
</dbReference>
<dbReference type="PROSITE" id="PS50943">
    <property type="entry name" value="HTH_CROC1"/>
    <property type="match status" value="1"/>
</dbReference>
<name>A0A1M6L8H8_PSEXY</name>
<dbReference type="PANTHER" id="PTHR46558:SF11">
    <property type="entry name" value="HTH-TYPE TRANSCRIPTIONAL REGULATOR XRE"/>
    <property type="match status" value="1"/>
</dbReference>
<proteinExistence type="predicted"/>
<dbReference type="RefSeq" id="WP_072919568.1">
    <property type="nucleotide sequence ID" value="NZ_FQYQ01000039.1"/>
</dbReference>
<dbReference type="InterPro" id="IPR001387">
    <property type="entry name" value="Cro/C1-type_HTH"/>
</dbReference>
<keyword evidence="2" id="KW-0812">Transmembrane</keyword>
<keyword evidence="2" id="KW-1133">Transmembrane helix</keyword>
<keyword evidence="1" id="KW-0238">DNA-binding</keyword>
<feature type="transmembrane region" description="Helical" evidence="2">
    <location>
        <begin position="102"/>
        <end position="120"/>
    </location>
</feature>
<evidence type="ECO:0000256" key="1">
    <source>
        <dbReference type="ARBA" id="ARBA00023125"/>
    </source>
</evidence>
<evidence type="ECO:0000313" key="5">
    <source>
        <dbReference type="Proteomes" id="UP000184185"/>
    </source>
</evidence>
<dbReference type="SUPFAM" id="SSF47413">
    <property type="entry name" value="lambda repressor-like DNA-binding domains"/>
    <property type="match status" value="1"/>
</dbReference>
<feature type="transmembrane region" description="Helical" evidence="2">
    <location>
        <begin position="167"/>
        <end position="197"/>
    </location>
</feature>
<dbReference type="Proteomes" id="UP000184185">
    <property type="component" value="Unassembled WGS sequence"/>
</dbReference>
<sequence length="361" mass="41381">MDQKKIGQFIKELRKEKGITQEKLAERLKVSGRTVSRWETGSNMPDISLLVEIADFFDVDVRELIEGERKSEMMDEEVREVATKMADYADEEKGTLLKRIQITSFVGVIISILSIGWQFFVSSSTDTYEFKLSIFISFIILGIMAVITLYVTGLLEKLVKNKLLMLGIKIITIASLAIVTLVILFYVGCFFFAMLIFAGDIFFSRIQTHTDIENYSNYIGENAVAEYSSKWGMDESIFPDKISDSMQIDEFSFTYYNPWDAEYVGYLTVTYSQDEYDNELERLSGKRHDKYEGLYSVSGEPKNYSVLAMETSNDWGFIYALTPDSDSTSITYVEVVFPGKLEMKLDKYLPKQYQLDGMDVN</sequence>
<dbReference type="AlphaFoldDB" id="A0A1M6L8H8"/>
<keyword evidence="5" id="KW-1185">Reference proteome</keyword>
<dbReference type="SMART" id="SM00530">
    <property type="entry name" value="HTH_XRE"/>
    <property type="match status" value="1"/>
</dbReference>
<protein>
    <submittedName>
        <fullName evidence="4">Transcriptional regulator, contains XRE-family HTH domain</fullName>
    </submittedName>
</protein>
<gene>
    <name evidence="4" type="ORF">SAMN02745725_03049</name>
</gene>
<feature type="transmembrane region" description="Helical" evidence="2">
    <location>
        <begin position="132"/>
        <end position="155"/>
    </location>
</feature>